<keyword evidence="3" id="KW-0378">Hydrolase</keyword>
<name>A0ABW8SB53_9CLOT</name>
<reference evidence="3 4" key="1">
    <citation type="submission" date="2024-11" db="EMBL/GenBank/DDBJ databases">
        <authorList>
            <person name="Heng Y.C."/>
            <person name="Lim A.C.H."/>
            <person name="Lee J.K.Y."/>
            <person name="Kittelmann S."/>
        </authorList>
    </citation>
    <scope>NUCLEOTIDE SEQUENCE [LARGE SCALE GENOMIC DNA]</scope>
    <source>
        <strain evidence="3 4">WILCCON 0112</strain>
    </source>
</reference>
<evidence type="ECO:0000313" key="4">
    <source>
        <dbReference type="Proteomes" id="UP001623600"/>
    </source>
</evidence>
<dbReference type="PANTHER" id="PTHR36435:SF1">
    <property type="entry name" value="CAAX AMINO TERMINAL PROTEASE FAMILY PROTEIN"/>
    <property type="match status" value="1"/>
</dbReference>
<dbReference type="InterPro" id="IPR003675">
    <property type="entry name" value="Rce1/LyrA-like_dom"/>
</dbReference>
<evidence type="ECO:0000313" key="3">
    <source>
        <dbReference type="EMBL" id="MFL0168133.1"/>
    </source>
</evidence>
<evidence type="ECO:0000259" key="2">
    <source>
        <dbReference type="Pfam" id="PF02517"/>
    </source>
</evidence>
<keyword evidence="4" id="KW-1185">Reference proteome</keyword>
<organism evidence="3 4">
    <name type="scientific">Candidatus Clostridium helianthi</name>
    <dbReference type="NCBI Taxonomy" id="3381660"/>
    <lineage>
        <taxon>Bacteria</taxon>
        <taxon>Bacillati</taxon>
        <taxon>Bacillota</taxon>
        <taxon>Clostridia</taxon>
        <taxon>Eubacteriales</taxon>
        <taxon>Clostridiaceae</taxon>
        <taxon>Clostridium</taxon>
    </lineage>
</organism>
<dbReference type="GO" id="GO:0016787">
    <property type="term" value="F:hydrolase activity"/>
    <property type="evidence" value="ECO:0007669"/>
    <property type="project" value="UniProtKB-KW"/>
</dbReference>
<dbReference type="Pfam" id="PF02517">
    <property type="entry name" value="Rce1-like"/>
    <property type="match status" value="1"/>
</dbReference>
<dbReference type="EC" id="3.4.-.-" evidence="3"/>
<feature type="transmembrane region" description="Helical" evidence="1">
    <location>
        <begin position="189"/>
        <end position="205"/>
    </location>
</feature>
<proteinExistence type="predicted"/>
<protein>
    <submittedName>
        <fullName evidence="3">CPBP family intramembrane glutamic endopeptidase</fullName>
        <ecNumber evidence="3">3.4.-.-</ecNumber>
    </submittedName>
</protein>
<feature type="transmembrane region" description="Helical" evidence="1">
    <location>
        <begin position="136"/>
        <end position="155"/>
    </location>
</feature>
<dbReference type="RefSeq" id="WP_406762653.1">
    <property type="nucleotide sequence ID" value="NZ_JBJIAB010000047.1"/>
</dbReference>
<dbReference type="InterPro" id="IPR052710">
    <property type="entry name" value="CAAX_protease"/>
</dbReference>
<dbReference type="EMBL" id="JBJIAB010000047">
    <property type="protein sequence ID" value="MFL0168133.1"/>
    <property type="molecule type" value="Genomic_DNA"/>
</dbReference>
<comment type="caution">
    <text evidence="3">The sequence shown here is derived from an EMBL/GenBank/DDBJ whole genome shotgun (WGS) entry which is preliminary data.</text>
</comment>
<feature type="transmembrane region" description="Helical" evidence="1">
    <location>
        <begin position="210"/>
        <end position="228"/>
    </location>
</feature>
<gene>
    <name evidence="3" type="ORF">ACJDTP_24040</name>
</gene>
<feature type="domain" description="CAAX prenyl protease 2/Lysostaphin resistance protein A-like" evidence="2">
    <location>
        <begin position="136"/>
        <end position="223"/>
    </location>
</feature>
<feature type="transmembrane region" description="Helical" evidence="1">
    <location>
        <begin position="240"/>
        <end position="257"/>
    </location>
</feature>
<keyword evidence="1" id="KW-0812">Transmembrane</keyword>
<feature type="transmembrane region" description="Helical" evidence="1">
    <location>
        <begin position="21"/>
        <end position="45"/>
    </location>
</feature>
<evidence type="ECO:0000256" key="1">
    <source>
        <dbReference type="SAM" id="Phobius"/>
    </source>
</evidence>
<accession>A0ABW8SB53</accession>
<keyword evidence="1" id="KW-0472">Membrane</keyword>
<feature type="transmembrane region" description="Helical" evidence="1">
    <location>
        <begin position="167"/>
        <end position="183"/>
    </location>
</feature>
<dbReference type="PANTHER" id="PTHR36435">
    <property type="entry name" value="SLR1288 PROTEIN"/>
    <property type="match status" value="1"/>
</dbReference>
<keyword evidence="1" id="KW-1133">Transmembrane helix</keyword>
<feature type="transmembrane region" description="Helical" evidence="1">
    <location>
        <begin position="95"/>
        <end position="116"/>
    </location>
</feature>
<feature type="transmembrane region" description="Helical" evidence="1">
    <location>
        <begin position="57"/>
        <end position="75"/>
    </location>
</feature>
<dbReference type="Proteomes" id="UP001623600">
    <property type="component" value="Unassembled WGS sequence"/>
</dbReference>
<sequence>MECVHKDDNEIKGGISIWESIMILLLIIGLQVIGGIFIAMLMGILNNASGIEIINNAYASAIGNMIAYIIIYKSLLKKNKFDIKLKCRFDIKITICCLFILIGYTLTYDNTISLIVQNLVSESSIDAVFTEMLQTPFAAFCSMVFIAPIFEELFMRGIILEQLSRRYKPIISITVSALLFAILHLNVIQGINAFLLGIILGLVYLKTRNLIITILLHGLNNLFCYIVSYFPELYKVDFSPIKLAVGVVLLVISLYIFKRFEISRETDKTGEEAL</sequence>